<evidence type="ECO:0000313" key="3">
    <source>
        <dbReference type="Proteomes" id="UP001597314"/>
    </source>
</evidence>
<gene>
    <name evidence="2" type="ORF">ACFSOX_23365</name>
</gene>
<accession>A0ABW5AQ43</accession>
<dbReference type="Proteomes" id="UP001597314">
    <property type="component" value="Unassembled WGS sequence"/>
</dbReference>
<dbReference type="EMBL" id="JBHUIW010000053">
    <property type="protein sequence ID" value="MFD2185103.1"/>
    <property type="molecule type" value="Genomic_DNA"/>
</dbReference>
<reference evidence="3" key="1">
    <citation type="journal article" date="2019" name="Int. J. Syst. Evol. Microbiol.">
        <title>The Global Catalogue of Microorganisms (GCM) 10K type strain sequencing project: providing services to taxonomists for standard genome sequencing and annotation.</title>
        <authorList>
            <consortium name="The Broad Institute Genomics Platform"/>
            <consortium name="The Broad Institute Genome Sequencing Center for Infectious Disease"/>
            <person name="Wu L."/>
            <person name="Ma J."/>
        </authorList>
    </citation>
    <scope>NUCLEOTIDE SEQUENCE [LARGE SCALE GENOMIC DNA]</scope>
    <source>
        <strain evidence="3">CGMCC 1.6774</strain>
    </source>
</reference>
<name>A0ABW5AQ43_9BRAD</name>
<proteinExistence type="predicted"/>
<sequence length="138" mass="15024">MTHDRRKRAEGRETRTRREGTVLCVLRADLPRLRSVLDTYSHCMTELMTTLSGPAVSSDRLAVVERLRRDHDAVLVDLSRLVDLLEGPGSAASDEAPTGGLAAERGGAAGLGVVRGGRWRDRAKRPVGARRRRSGAQA</sequence>
<feature type="compositionally biased region" description="Basic residues" evidence="1">
    <location>
        <begin position="121"/>
        <end position="138"/>
    </location>
</feature>
<organism evidence="2 3">
    <name type="scientific">Rhodoplanes azumiensis</name>
    <dbReference type="NCBI Taxonomy" id="1897628"/>
    <lineage>
        <taxon>Bacteria</taxon>
        <taxon>Pseudomonadati</taxon>
        <taxon>Pseudomonadota</taxon>
        <taxon>Alphaproteobacteria</taxon>
        <taxon>Hyphomicrobiales</taxon>
        <taxon>Nitrobacteraceae</taxon>
        <taxon>Rhodoplanes</taxon>
    </lineage>
</organism>
<protein>
    <submittedName>
        <fullName evidence="2">Uncharacterized protein</fullName>
    </submittedName>
</protein>
<dbReference type="RefSeq" id="WP_378480220.1">
    <property type="nucleotide sequence ID" value="NZ_JBHUIW010000053.1"/>
</dbReference>
<evidence type="ECO:0000313" key="2">
    <source>
        <dbReference type="EMBL" id="MFD2185103.1"/>
    </source>
</evidence>
<keyword evidence="3" id="KW-1185">Reference proteome</keyword>
<feature type="region of interest" description="Disordered" evidence="1">
    <location>
        <begin position="119"/>
        <end position="138"/>
    </location>
</feature>
<comment type="caution">
    <text evidence="2">The sequence shown here is derived from an EMBL/GenBank/DDBJ whole genome shotgun (WGS) entry which is preliminary data.</text>
</comment>
<evidence type="ECO:0000256" key="1">
    <source>
        <dbReference type="SAM" id="MobiDB-lite"/>
    </source>
</evidence>